<evidence type="ECO:0008006" key="4">
    <source>
        <dbReference type="Google" id="ProtNLM"/>
    </source>
</evidence>
<feature type="compositionally biased region" description="Polar residues" evidence="1">
    <location>
        <begin position="39"/>
        <end position="48"/>
    </location>
</feature>
<dbReference type="Proteomes" id="UP000717515">
    <property type="component" value="Unassembled WGS sequence"/>
</dbReference>
<feature type="compositionally biased region" description="Pro residues" evidence="1">
    <location>
        <begin position="49"/>
        <end position="66"/>
    </location>
</feature>
<protein>
    <recommendedName>
        <fullName evidence="4">Brain protein I3</fullName>
    </recommendedName>
</protein>
<dbReference type="EMBL" id="JAIFTL010000043">
    <property type="protein sequence ID" value="KAG9325322.1"/>
    <property type="molecule type" value="Genomic_DNA"/>
</dbReference>
<gene>
    <name evidence="2" type="ORF">KVV02_006962</name>
</gene>
<feature type="region of interest" description="Disordered" evidence="1">
    <location>
        <begin position="39"/>
        <end position="108"/>
    </location>
</feature>
<reference evidence="2" key="1">
    <citation type="submission" date="2021-07" db="EMBL/GenBank/DDBJ databases">
        <title>Draft genome of Mortierella alpina, strain LL118, isolated from an aspen leaf litter sample.</title>
        <authorList>
            <person name="Yang S."/>
            <person name="Vinatzer B.A."/>
        </authorList>
    </citation>
    <scope>NUCLEOTIDE SEQUENCE</scope>
    <source>
        <strain evidence="2">LL118</strain>
    </source>
</reference>
<evidence type="ECO:0000313" key="3">
    <source>
        <dbReference type="Proteomes" id="UP000717515"/>
    </source>
</evidence>
<name>A0A9P8A6L7_MORAP</name>
<sequence length="240" mass="25632">MTIWRGHLAPSATVTLKHASHAEVFLGDALSTASVSFHSSPLHRSSTAPPLPQPNPLPRPQHPSPGQPTFFLQLKNMSSYPPEKSPAQLYPPPQQDGQGFAAQSNTNAPAPAAAAPYYASNNTYNYNNAGQPGMAQVSASGYPGANAGPTAEYMDPTMPRPNDILPLHPAIIQQRQIAATLPPCPRGGYHELRTRNALGFNAGTLLSVICFPVILCCCVKSETVCIKCDEKFEIALPPIQ</sequence>
<comment type="caution">
    <text evidence="2">The sequence shown here is derived from an EMBL/GenBank/DDBJ whole genome shotgun (WGS) entry which is preliminary data.</text>
</comment>
<proteinExistence type="predicted"/>
<evidence type="ECO:0000256" key="1">
    <source>
        <dbReference type="SAM" id="MobiDB-lite"/>
    </source>
</evidence>
<evidence type="ECO:0000313" key="2">
    <source>
        <dbReference type="EMBL" id="KAG9325322.1"/>
    </source>
</evidence>
<accession>A0A9P8A6L7</accession>
<dbReference type="AlphaFoldDB" id="A0A9P8A6L7"/>
<organism evidence="2 3">
    <name type="scientific">Mortierella alpina</name>
    <name type="common">Oleaginous fungus</name>
    <name type="synonym">Mortierella renispora</name>
    <dbReference type="NCBI Taxonomy" id="64518"/>
    <lineage>
        <taxon>Eukaryota</taxon>
        <taxon>Fungi</taxon>
        <taxon>Fungi incertae sedis</taxon>
        <taxon>Mucoromycota</taxon>
        <taxon>Mortierellomycotina</taxon>
        <taxon>Mortierellomycetes</taxon>
        <taxon>Mortierellales</taxon>
        <taxon>Mortierellaceae</taxon>
        <taxon>Mortierella</taxon>
    </lineage>
</organism>